<dbReference type="OrthoDB" id="10009520at2759"/>
<accession>A0A9P9RDG7</accession>
<dbReference type="PROSITE" id="PS00518">
    <property type="entry name" value="ZF_RING_1"/>
    <property type="match status" value="1"/>
</dbReference>
<dbReference type="InterPro" id="IPR044066">
    <property type="entry name" value="TRIAD_supradom"/>
</dbReference>
<evidence type="ECO:0000256" key="1">
    <source>
        <dbReference type="ARBA" id="ARBA00001798"/>
    </source>
</evidence>
<evidence type="ECO:0000256" key="2">
    <source>
        <dbReference type="ARBA" id="ARBA00012251"/>
    </source>
</evidence>
<evidence type="ECO:0000256" key="8">
    <source>
        <dbReference type="ARBA" id="ARBA00022833"/>
    </source>
</evidence>
<dbReference type="CDD" id="cd20335">
    <property type="entry name" value="BRcat_RBR"/>
    <property type="match status" value="1"/>
</dbReference>
<dbReference type="PANTHER" id="PTHR11685">
    <property type="entry name" value="RBR FAMILY RING FINGER AND IBR DOMAIN-CONTAINING"/>
    <property type="match status" value="1"/>
</dbReference>
<dbReference type="Pfam" id="PF01485">
    <property type="entry name" value="IBR"/>
    <property type="match status" value="1"/>
</dbReference>
<dbReference type="PROSITE" id="PS51873">
    <property type="entry name" value="TRIAD"/>
    <property type="match status" value="1"/>
</dbReference>
<feature type="compositionally biased region" description="Basic and acidic residues" evidence="9">
    <location>
        <begin position="113"/>
        <end position="125"/>
    </location>
</feature>
<gene>
    <name evidence="11" type="ORF">B0J15DRAFT_473667</name>
</gene>
<keyword evidence="5" id="KW-0677">Repeat</keyword>
<organism evidence="11 12">
    <name type="scientific">Fusarium solani</name>
    <name type="common">Filamentous fungus</name>
    <dbReference type="NCBI Taxonomy" id="169388"/>
    <lineage>
        <taxon>Eukaryota</taxon>
        <taxon>Fungi</taxon>
        <taxon>Dikarya</taxon>
        <taxon>Ascomycota</taxon>
        <taxon>Pezizomycotina</taxon>
        <taxon>Sordariomycetes</taxon>
        <taxon>Hypocreomycetidae</taxon>
        <taxon>Hypocreales</taxon>
        <taxon>Nectriaceae</taxon>
        <taxon>Fusarium</taxon>
        <taxon>Fusarium solani species complex</taxon>
    </lineage>
</organism>
<feature type="domain" description="RING-type" evidence="10">
    <location>
        <begin position="156"/>
        <end position="349"/>
    </location>
</feature>
<comment type="catalytic activity">
    <reaction evidence="1">
        <text>[E2 ubiquitin-conjugating enzyme]-S-ubiquitinyl-L-cysteine + [acceptor protein]-L-lysine = [E2 ubiquitin-conjugating enzyme]-L-cysteine + [acceptor protein]-N(6)-ubiquitinyl-L-lysine.</text>
        <dbReference type="EC" id="2.3.2.31"/>
    </reaction>
</comment>
<evidence type="ECO:0000256" key="6">
    <source>
        <dbReference type="ARBA" id="ARBA00022771"/>
    </source>
</evidence>
<dbReference type="InterPro" id="IPR017907">
    <property type="entry name" value="Znf_RING_CS"/>
</dbReference>
<feature type="region of interest" description="Disordered" evidence="9">
    <location>
        <begin position="98"/>
        <end position="125"/>
    </location>
</feature>
<keyword evidence="12" id="KW-1185">Reference proteome</keyword>
<evidence type="ECO:0000256" key="7">
    <source>
        <dbReference type="ARBA" id="ARBA00022786"/>
    </source>
</evidence>
<keyword evidence="4" id="KW-0479">Metal-binding</keyword>
<sequence length="430" mass="49103">MDCCGIDSESLMLAIQLQRQDLEEFERSKKGKHREDEIIDSEVALQLCRQELEEMATLISDQALCISIARAVESDALLIAEAKAAEEQAASDRAFALRLSGNPQATPTADTTKTNEKKRPADHLDDASIERFKLMNRFEPDHAESSSSAASREPLETRECIACTDSFPTSALSRSPCTHEYCRECLVGLVHSSLRDESLFPPRCCTQPIPIETGPWFSPTLVGEFRAKQLEHDTPNRTYCSEPTCSTFVPPLFIARDVAWCPKCSQRTCVHCKGPFHHGICPSDTVSQQVLELATQNGWQQCKVCKRVVELEQGCNHITCKCKAEFCYICGKRWKTCNCPQWHEERLYCRANAIVDRANDAAQMNEADRQRRVEQERLNLIENHECTHERWRGRPGPRECEECLDIMPVFIYECRQCRIMACRRCRYNRL</sequence>
<evidence type="ECO:0000313" key="12">
    <source>
        <dbReference type="Proteomes" id="UP000736672"/>
    </source>
</evidence>
<evidence type="ECO:0000313" key="11">
    <source>
        <dbReference type="EMBL" id="KAH7274794.1"/>
    </source>
</evidence>
<evidence type="ECO:0000256" key="4">
    <source>
        <dbReference type="ARBA" id="ARBA00022723"/>
    </source>
</evidence>
<dbReference type="Gene3D" id="1.20.120.1750">
    <property type="match status" value="1"/>
</dbReference>
<dbReference type="EMBL" id="JAGTJS010000001">
    <property type="protein sequence ID" value="KAH7274794.1"/>
    <property type="molecule type" value="Genomic_DNA"/>
</dbReference>
<dbReference type="InterPro" id="IPR031127">
    <property type="entry name" value="E3_UB_ligase_RBR"/>
</dbReference>
<keyword evidence="3" id="KW-0808">Transferase</keyword>
<name>A0A9P9RDG7_FUSSL</name>
<feature type="compositionally biased region" description="Polar residues" evidence="9">
    <location>
        <begin position="101"/>
        <end position="112"/>
    </location>
</feature>
<protein>
    <recommendedName>
        <fullName evidence="2">RBR-type E3 ubiquitin transferase</fullName>
        <ecNumber evidence="2">2.3.2.31</ecNumber>
    </recommendedName>
</protein>
<reference evidence="11" key="1">
    <citation type="journal article" date="2021" name="Nat. Commun.">
        <title>Genetic determinants of endophytism in the Arabidopsis root mycobiome.</title>
        <authorList>
            <person name="Mesny F."/>
            <person name="Miyauchi S."/>
            <person name="Thiergart T."/>
            <person name="Pickel B."/>
            <person name="Atanasova L."/>
            <person name="Karlsson M."/>
            <person name="Huettel B."/>
            <person name="Barry K.W."/>
            <person name="Haridas S."/>
            <person name="Chen C."/>
            <person name="Bauer D."/>
            <person name="Andreopoulos W."/>
            <person name="Pangilinan J."/>
            <person name="LaButti K."/>
            <person name="Riley R."/>
            <person name="Lipzen A."/>
            <person name="Clum A."/>
            <person name="Drula E."/>
            <person name="Henrissat B."/>
            <person name="Kohler A."/>
            <person name="Grigoriev I.V."/>
            <person name="Martin F.M."/>
            <person name="Hacquard S."/>
        </authorList>
    </citation>
    <scope>NUCLEOTIDE SEQUENCE</scope>
    <source>
        <strain evidence="11">FSSC 5 MPI-SDFR-AT-0091</strain>
    </source>
</reference>
<dbReference type="CDD" id="cd22584">
    <property type="entry name" value="Rcat_RBR_unk"/>
    <property type="match status" value="1"/>
</dbReference>
<comment type="caution">
    <text evidence="11">The sequence shown here is derived from an EMBL/GenBank/DDBJ whole genome shotgun (WGS) entry which is preliminary data.</text>
</comment>
<dbReference type="AlphaFoldDB" id="A0A9P9RDG7"/>
<proteinExistence type="predicted"/>
<dbReference type="EC" id="2.3.2.31" evidence="2"/>
<dbReference type="InterPro" id="IPR002867">
    <property type="entry name" value="IBR_dom"/>
</dbReference>
<dbReference type="GO" id="GO:0016567">
    <property type="term" value="P:protein ubiquitination"/>
    <property type="evidence" value="ECO:0007669"/>
    <property type="project" value="InterPro"/>
</dbReference>
<evidence type="ECO:0000259" key="10">
    <source>
        <dbReference type="PROSITE" id="PS51873"/>
    </source>
</evidence>
<evidence type="ECO:0000256" key="9">
    <source>
        <dbReference type="SAM" id="MobiDB-lite"/>
    </source>
</evidence>
<evidence type="ECO:0000256" key="3">
    <source>
        <dbReference type="ARBA" id="ARBA00022679"/>
    </source>
</evidence>
<dbReference type="SUPFAM" id="SSF57850">
    <property type="entry name" value="RING/U-box"/>
    <property type="match status" value="2"/>
</dbReference>
<evidence type="ECO:0000256" key="5">
    <source>
        <dbReference type="ARBA" id="ARBA00022737"/>
    </source>
</evidence>
<dbReference type="GO" id="GO:0061630">
    <property type="term" value="F:ubiquitin protein ligase activity"/>
    <property type="evidence" value="ECO:0007669"/>
    <property type="project" value="UniProtKB-EC"/>
</dbReference>
<keyword evidence="7" id="KW-0833">Ubl conjugation pathway</keyword>
<keyword evidence="6" id="KW-0863">Zinc-finger</keyword>
<dbReference type="GO" id="GO:0008270">
    <property type="term" value="F:zinc ion binding"/>
    <property type="evidence" value="ECO:0007669"/>
    <property type="project" value="UniProtKB-KW"/>
</dbReference>
<dbReference type="Proteomes" id="UP000736672">
    <property type="component" value="Unassembled WGS sequence"/>
</dbReference>
<keyword evidence="8" id="KW-0862">Zinc</keyword>